<dbReference type="Pfam" id="PF03519">
    <property type="entry name" value="Invas_SpaK"/>
    <property type="match status" value="1"/>
</dbReference>
<reference evidence="1" key="1">
    <citation type="submission" date="2019-05" db="EMBL/GenBank/DDBJ databases">
        <authorList>
            <consortium name="Pathogen Informatics"/>
        </authorList>
    </citation>
    <scope>NUCLEOTIDE SEQUENCE [LARGE SCALE GENOMIC DNA]</scope>
    <source>
        <strain evidence="1">NCTC12965</strain>
    </source>
</reference>
<accession>A0A4U9UWM2</accession>
<dbReference type="InterPro" id="IPR003065">
    <property type="entry name" value="Invas_SpaK"/>
</dbReference>
<dbReference type="PRINTS" id="PR01305">
    <property type="entry name" value="SSPAKPROTEIN"/>
</dbReference>
<dbReference type="EMBL" id="CABEEZ010000089">
    <property type="protein sequence ID" value="VTR36739.1"/>
    <property type="molecule type" value="Genomic_DNA"/>
</dbReference>
<protein>
    <submittedName>
        <fullName evidence="1">Invasion protein invB</fullName>
    </submittedName>
</protein>
<evidence type="ECO:0000313" key="1">
    <source>
        <dbReference type="EMBL" id="VTR36739.1"/>
    </source>
</evidence>
<proteinExistence type="predicted"/>
<organism evidence="1">
    <name type="scientific">Serratia fonticola</name>
    <dbReference type="NCBI Taxonomy" id="47917"/>
    <lineage>
        <taxon>Bacteria</taxon>
        <taxon>Pseudomonadati</taxon>
        <taxon>Pseudomonadota</taxon>
        <taxon>Gammaproteobacteria</taxon>
        <taxon>Enterobacterales</taxon>
        <taxon>Yersiniaceae</taxon>
        <taxon>Serratia</taxon>
    </lineage>
</organism>
<dbReference type="AlphaFoldDB" id="A0A4U9UWM2"/>
<name>A0A4U9UWM2_SERFO</name>
<gene>
    <name evidence="1" type="primary">spaK</name>
    <name evidence="1" type="ORF">NCTC12965_03969</name>
</gene>
<sequence length="80" mass="9010">MNVDIDVLVREALLEKGCDESMLSNFDGHTTIALEFTQRPSLLISTLDDNVWIWSRIAEDNNAVLTQRASELLFALMEGL</sequence>
<dbReference type="Gene3D" id="3.30.1460.10">
    <property type="match status" value="1"/>
</dbReference>
<dbReference type="SUPFAM" id="SSF69635">
    <property type="entry name" value="Type III secretory system chaperone-like"/>
    <property type="match status" value="1"/>
</dbReference>